<protein>
    <recommendedName>
        <fullName evidence="3">AIPR protein</fullName>
    </recommendedName>
</protein>
<organism evidence="1 2">
    <name type="scientific">Fulvimonas yonginensis</name>
    <dbReference type="NCBI Taxonomy" id="1495200"/>
    <lineage>
        <taxon>Bacteria</taxon>
        <taxon>Pseudomonadati</taxon>
        <taxon>Pseudomonadota</taxon>
        <taxon>Gammaproteobacteria</taxon>
        <taxon>Lysobacterales</taxon>
        <taxon>Rhodanobacteraceae</taxon>
        <taxon>Fulvimonas</taxon>
    </lineage>
</organism>
<keyword evidence="2" id="KW-1185">Reference proteome</keyword>
<dbReference type="RefSeq" id="WP_336806260.1">
    <property type="nucleotide sequence ID" value="NZ_JBBBNY010000001.1"/>
</dbReference>
<proteinExistence type="predicted"/>
<sequence length="480" mass="53900">MTTKECTVYTPRFDFGSNLDPNGKQTGTVKELLEELNYEKFKTITGTDAKKSDSNGTSITYDSLDGVFAFLGEVADVRKPKLAEDVPLSTLKTIKLLYVTNDTNDTQLFRLLKSPTRGGKPTLEFYTTETASRNQKGIAIVDHLLSTLSKEVDPFVLRRIDTSFLTYPKLLECIARENIEILEPIYIRHSGRSNSIAEALTYLAEAVERYTHKSNAAPSRPLHEAIYTYVRILPFLNFVGEYQKVIELSQVDGQVNTIKDRIEEFCRELSGTLGSIVHPLTPVTSVEAFPKFVDTNALALAKLIEDATGIASERRDLLKIVNAASKVLCSYVHHEWGVISLDTKNISAADCIAALCAIRHQQKVKTNYSAYWLGQTQAEKGTGVLRQMDDERSAQELFEHDYIPHGINQLLFSRFNQFYMAITGIPNRYEAWMAYQLARLNKYADCYLSNDVAVCDAAVQDLYDYCSLEAVRAAELTAQV</sequence>
<name>A0ABU8J7X0_9GAMM</name>
<evidence type="ECO:0008006" key="3">
    <source>
        <dbReference type="Google" id="ProtNLM"/>
    </source>
</evidence>
<dbReference type="EMBL" id="JBBBNY010000001">
    <property type="protein sequence ID" value="MEI7035646.1"/>
    <property type="molecule type" value="Genomic_DNA"/>
</dbReference>
<evidence type="ECO:0000313" key="2">
    <source>
        <dbReference type="Proteomes" id="UP001381174"/>
    </source>
</evidence>
<dbReference type="Proteomes" id="UP001381174">
    <property type="component" value="Unassembled WGS sequence"/>
</dbReference>
<reference evidence="1 2" key="1">
    <citation type="journal article" date="2014" name="Int. J. Syst. Evol. Microbiol.">
        <title>Fulvimonas yonginensis sp. nov., isolated from greenhouse soil, and emended description of the genus Fulvimonas.</title>
        <authorList>
            <person name="Ahn J.H."/>
            <person name="Kim S.J."/>
            <person name="Weon H.Y."/>
            <person name="Hong S.B."/>
            <person name="Seok S.J."/>
            <person name="Kwon S.W."/>
        </authorList>
    </citation>
    <scope>NUCLEOTIDE SEQUENCE [LARGE SCALE GENOMIC DNA]</scope>
    <source>
        <strain evidence="1 2">KACC 16952</strain>
    </source>
</reference>
<gene>
    <name evidence="1" type="ORF">WAT24_02605</name>
</gene>
<evidence type="ECO:0000313" key="1">
    <source>
        <dbReference type="EMBL" id="MEI7035646.1"/>
    </source>
</evidence>
<comment type="caution">
    <text evidence="1">The sequence shown here is derived from an EMBL/GenBank/DDBJ whole genome shotgun (WGS) entry which is preliminary data.</text>
</comment>
<accession>A0ABU8J7X0</accession>